<proteinExistence type="predicted"/>
<feature type="transmembrane region" description="Helical" evidence="1">
    <location>
        <begin position="12"/>
        <end position="32"/>
    </location>
</feature>
<gene>
    <name evidence="2" type="ORF">MFFC18_49730</name>
</gene>
<keyword evidence="1" id="KW-0472">Membrane</keyword>
<dbReference type="EMBL" id="CP042912">
    <property type="protein sequence ID" value="QEG25050.1"/>
    <property type="molecule type" value="Genomic_DNA"/>
</dbReference>
<name>A0A5B9PII4_9BACT</name>
<accession>A0A5B9PII4</accession>
<protein>
    <submittedName>
        <fullName evidence="2">Uncharacterized protein</fullName>
    </submittedName>
</protein>
<evidence type="ECO:0000313" key="3">
    <source>
        <dbReference type="Proteomes" id="UP000322214"/>
    </source>
</evidence>
<dbReference type="Proteomes" id="UP000322214">
    <property type="component" value="Chromosome"/>
</dbReference>
<dbReference type="KEGG" id="mff:MFFC18_49730"/>
<keyword evidence="1" id="KW-0812">Transmembrane</keyword>
<evidence type="ECO:0000313" key="2">
    <source>
        <dbReference type="EMBL" id="QEG25050.1"/>
    </source>
</evidence>
<organism evidence="2 3">
    <name type="scientific">Mariniblastus fucicola</name>
    <dbReference type="NCBI Taxonomy" id="980251"/>
    <lineage>
        <taxon>Bacteria</taxon>
        <taxon>Pseudomonadati</taxon>
        <taxon>Planctomycetota</taxon>
        <taxon>Planctomycetia</taxon>
        <taxon>Pirellulales</taxon>
        <taxon>Pirellulaceae</taxon>
        <taxon>Mariniblastus</taxon>
    </lineage>
</organism>
<keyword evidence="3" id="KW-1185">Reference proteome</keyword>
<keyword evidence="1" id="KW-1133">Transmembrane helix</keyword>
<evidence type="ECO:0000256" key="1">
    <source>
        <dbReference type="SAM" id="Phobius"/>
    </source>
</evidence>
<dbReference type="AlphaFoldDB" id="A0A5B9PII4"/>
<reference evidence="2 3" key="1">
    <citation type="submission" date="2019-08" db="EMBL/GenBank/DDBJ databases">
        <title>Deep-cultivation of Planctomycetes and their phenomic and genomic characterization uncovers novel biology.</title>
        <authorList>
            <person name="Wiegand S."/>
            <person name="Jogler M."/>
            <person name="Boedeker C."/>
            <person name="Pinto D."/>
            <person name="Vollmers J."/>
            <person name="Rivas-Marin E."/>
            <person name="Kohn T."/>
            <person name="Peeters S.H."/>
            <person name="Heuer A."/>
            <person name="Rast P."/>
            <person name="Oberbeckmann S."/>
            <person name="Bunk B."/>
            <person name="Jeske O."/>
            <person name="Meyerdierks A."/>
            <person name="Storesund J.E."/>
            <person name="Kallscheuer N."/>
            <person name="Luecker S."/>
            <person name="Lage O.M."/>
            <person name="Pohl T."/>
            <person name="Merkel B.J."/>
            <person name="Hornburger P."/>
            <person name="Mueller R.-W."/>
            <person name="Bruemmer F."/>
            <person name="Labrenz M."/>
            <person name="Spormann A.M."/>
            <person name="Op den Camp H."/>
            <person name="Overmann J."/>
            <person name="Amann R."/>
            <person name="Jetten M.S.M."/>
            <person name="Mascher T."/>
            <person name="Medema M.H."/>
            <person name="Devos D.P."/>
            <person name="Kaster A.-K."/>
            <person name="Ovreas L."/>
            <person name="Rohde M."/>
            <person name="Galperin M.Y."/>
            <person name="Jogler C."/>
        </authorList>
    </citation>
    <scope>NUCLEOTIDE SEQUENCE [LARGE SCALE GENOMIC DNA]</scope>
    <source>
        <strain evidence="2 3">FC18</strain>
    </source>
</reference>
<sequence>MKITNQETGAMSNFLLMLGIVGAWIALQAFILPRFGIET</sequence>